<gene>
    <name evidence="4" type="ordered locus">Pcar_1788</name>
</gene>
<feature type="domain" description="Transposase IS204/IS1001/IS1096/IS1165 zinc-finger" evidence="3">
    <location>
        <begin position="37"/>
        <end position="81"/>
    </location>
</feature>
<organism evidence="4 5">
    <name type="scientific">Syntrophotalea carbinolica (strain DSM 2380 / NBRC 103641 / GraBd1)</name>
    <name type="common">Pelobacter carbinolicus</name>
    <dbReference type="NCBI Taxonomy" id="338963"/>
    <lineage>
        <taxon>Bacteria</taxon>
        <taxon>Pseudomonadati</taxon>
        <taxon>Thermodesulfobacteriota</taxon>
        <taxon>Desulfuromonadia</taxon>
        <taxon>Desulfuromonadales</taxon>
        <taxon>Syntrophotaleaceae</taxon>
        <taxon>Syntrophotalea</taxon>
    </lineage>
</organism>
<evidence type="ECO:0000259" key="3">
    <source>
        <dbReference type="Pfam" id="PF14690"/>
    </source>
</evidence>
<dbReference type="EMBL" id="CP000142">
    <property type="protein sequence ID" value="ABA89029.2"/>
    <property type="molecule type" value="Genomic_DNA"/>
</dbReference>
<dbReference type="KEGG" id="pca:Pcar_1788"/>
<dbReference type="Proteomes" id="UP000002534">
    <property type="component" value="Chromosome"/>
</dbReference>
<dbReference type="PANTHER" id="PTHR33498">
    <property type="entry name" value="TRANSPOSASE FOR INSERTION SEQUENCE ELEMENT IS1557"/>
    <property type="match status" value="1"/>
</dbReference>
<keyword evidence="5" id="KW-1185">Reference proteome</keyword>
<dbReference type="Pfam" id="PF14690">
    <property type="entry name" value="Zn_ribbon_ISL3"/>
    <property type="match status" value="1"/>
</dbReference>
<protein>
    <submittedName>
        <fullName evidence="4">Transposase of ISPca9, ISL3 family</fullName>
    </submittedName>
</protein>
<dbReference type="InterPro" id="IPR029261">
    <property type="entry name" value="Transposase_Znf"/>
</dbReference>
<sequence length="406" mass="46587">MYAQILGIRSPWKVAEVKLALAAGEVSVFVERDQTIPMTCPKCGATVPGYDTRQRKWRHLDTCQYKTMLVADVPRVQCPEHGVVTVEVPWAEPGSGFTALFEALVIDWLKEATISAVSRQMNLSWNAIDGIMVRAVARGLARRENEAPKHLGIDETSFRKRHDYVTVVSDQEQGHVLHVALGRNKKDLTDYYDSLSEEQKAGIESVSMDMWPAYINATLAKIPDASRKIAFDKFHVAKYLGEAVDKVRREEHKVLLKQDCKDLSGTKHVWLTNPVNMSDKQWRWFRDLRESSLKTARAWALKEAAMGLWHYVRRPWAVKAWKKWLAWAVRCRLQPMKKVAKTIKEHLWGILNAIILKVTNGPAESINSRIKTIKVRSRGFRNKERFRNAIYFHLGGLKLYPEGIMR</sequence>
<dbReference type="Pfam" id="PF01610">
    <property type="entry name" value="DDE_Tnp_ISL3"/>
    <property type="match status" value="1"/>
</dbReference>
<dbReference type="PANTHER" id="PTHR33498:SF1">
    <property type="entry name" value="TRANSPOSASE FOR INSERTION SEQUENCE ELEMENT IS1557"/>
    <property type="match status" value="1"/>
</dbReference>
<reference evidence="5" key="1">
    <citation type="submission" date="2005-10" db="EMBL/GenBank/DDBJ databases">
        <title>Complete sequence of Pelobacter carbinolicus DSM 2380.</title>
        <authorList>
            <person name="Copeland A."/>
            <person name="Lucas S."/>
            <person name="Lapidus A."/>
            <person name="Barry K."/>
            <person name="Detter J.C."/>
            <person name="Glavina T."/>
            <person name="Hammon N."/>
            <person name="Israni S."/>
            <person name="Pitluck S."/>
            <person name="Chertkov O."/>
            <person name="Schmutz J."/>
            <person name="Larimer F."/>
            <person name="Land M."/>
            <person name="Kyrpides N."/>
            <person name="Ivanova N."/>
            <person name="Richardson P."/>
        </authorList>
    </citation>
    <scope>NUCLEOTIDE SEQUENCE [LARGE SCALE GENOMIC DNA]</scope>
    <source>
        <strain evidence="5">DSM 2380 / NBRC 103641 / GraBd1</strain>
    </source>
</reference>
<accession>Q3A3M8</accession>
<evidence type="ECO:0000313" key="4">
    <source>
        <dbReference type="EMBL" id="ABA89029.2"/>
    </source>
</evidence>
<dbReference type="STRING" id="338963.Pcar_1788"/>
<evidence type="ECO:0000259" key="1">
    <source>
        <dbReference type="Pfam" id="PF01610"/>
    </source>
</evidence>
<reference evidence="4 5" key="2">
    <citation type="journal article" date="2012" name="BMC Genomics">
        <title>The genome of Pelobacter carbinolicus reveals surprising metabolic capabilities and physiological features.</title>
        <authorList>
            <person name="Aklujkar M."/>
            <person name="Haveman S.A."/>
            <person name="Didonato R.Jr."/>
            <person name="Chertkov O."/>
            <person name="Han C.S."/>
            <person name="Land M.L."/>
            <person name="Brown P."/>
            <person name="Lovley D.R."/>
        </authorList>
    </citation>
    <scope>NUCLEOTIDE SEQUENCE [LARGE SCALE GENOMIC DNA]</scope>
    <source>
        <strain evidence="5">DSM 2380 / NBRC 103641 / GraBd1</strain>
    </source>
</reference>
<dbReference type="eggNOG" id="COG3464">
    <property type="taxonomic scope" value="Bacteria"/>
</dbReference>
<dbReference type="InterPro" id="IPR002560">
    <property type="entry name" value="Transposase_DDE"/>
</dbReference>
<dbReference type="Pfam" id="PF13542">
    <property type="entry name" value="HTH_Tnp_ISL3"/>
    <property type="match status" value="1"/>
</dbReference>
<proteinExistence type="predicted"/>
<dbReference type="InterPro" id="IPR032877">
    <property type="entry name" value="Transposase_HTH"/>
</dbReference>
<evidence type="ECO:0000313" key="5">
    <source>
        <dbReference type="Proteomes" id="UP000002534"/>
    </source>
</evidence>
<dbReference type="HOGENOM" id="CLU_041900_0_1_7"/>
<dbReference type="OrthoDB" id="46712at2"/>
<dbReference type="AlphaFoldDB" id="Q3A3M8"/>
<name>Q3A3M8_SYNC1</name>
<dbReference type="NCBIfam" id="NF033550">
    <property type="entry name" value="transpos_ISL3"/>
    <property type="match status" value="1"/>
</dbReference>
<dbReference type="InterPro" id="IPR047951">
    <property type="entry name" value="Transpos_ISL3"/>
</dbReference>
<evidence type="ECO:0000259" key="2">
    <source>
        <dbReference type="Pfam" id="PF13542"/>
    </source>
</evidence>
<feature type="domain" description="Transposase IS204/IS1001/IS1096/IS1165 DDE" evidence="1">
    <location>
        <begin position="151"/>
        <end position="390"/>
    </location>
</feature>
<feature type="domain" description="Transposase IS204/IS1001/IS1096/IS1165 helix-turn-helix" evidence="2">
    <location>
        <begin position="86"/>
        <end position="136"/>
    </location>
</feature>